<organism evidence="7">
    <name type="scientific">Goniomonas avonlea</name>
    <dbReference type="NCBI Taxonomy" id="1255295"/>
    <lineage>
        <taxon>Eukaryota</taxon>
        <taxon>Cryptophyceae</taxon>
        <taxon>Cyathomonadacea</taxon>
        <taxon>Goniomonadaceae</taxon>
        <taxon>Goniomonas</taxon>
    </lineage>
</organism>
<dbReference type="GO" id="GO:0042773">
    <property type="term" value="P:ATP synthesis coupled electron transport"/>
    <property type="evidence" value="ECO:0007669"/>
    <property type="project" value="InterPro"/>
</dbReference>
<protein>
    <submittedName>
        <fullName evidence="7">NADH dehydrogenase subunit 2</fullName>
    </submittedName>
</protein>
<evidence type="ECO:0000313" key="7">
    <source>
        <dbReference type="EMBL" id="BBF98328.1"/>
    </source>
</evidence>
<evidence type="ECO:0000256" key="5">
    <source>
        <dbReference type="SAM" id="Phobius"/>
    </source>
</evidence>
<feature type="transmembrane region" description="Helical" evidence="5">
    <location>
        <begin position="170"/>
        <end position="191"/>
    </location>
</feature>
<sequence>MNIYLYIMSLPEAFLICALCLLLVFGVLSWPKENLKIVAPMFYARPFARFVSLRRNKQAVEKKKLQFGSGLSGEFFATSDMLFQRHLAISRDQSKLSVLIDGLAQIKRFSWLGLHTLLITFYLVFMQVSVFDKLIFLNFFVVDSYAVYLKLLILIATCIILVLTSQLKKVIYSFELVLLILFATLGMLLLVSSYNLLSFYLALELQSFALYILAALRRDSEFSTEAGLKYFILGAFASGFLLFGISLIYGFSGTLHFEELFRLLCLSTYEVLPGEVLFFSSIHSVGLLVGFTFVFVGLLFKLGAVPFHMWLPDVYEGAPLIVTCFFAVVPKIAIFGLCCRLLFNTFYSLPELPLNDYFSLVLQPILFFSAFGSILLACFVGLKQKKIKRLIAYSAMGHVGYMLLGVLSGSIAGLSAIFLYLIIYAITSLGLFSLTLSTLQFKGITTPNKSKNLIFIGDLYLVASSNPLLGITFATILFSMAGIPPLSGFIAKFILFFASFNAGVYFLTSVAILASVISCFFYIRFVKNATFVLEKFNSISPVFYSISCAHSIILGCVIFFLLFFILYPGPLFLFAHNLAFLFVF</sequence>
<feature type="transmembrane region" description="Helical" evidence="5">
    <location>
        <begin position="363"/>
        <end position="383"/>
    </location>
</feature>
<feature type="transmembrane region" description="Helical" evidence="5">
    <location>
        <begin position="417"/>
        <end position="439"/>
    </location>
</feature>
<dbReference type="GO" id="GO:0008137">
    <property type="term" value="F:NADH dehydrogenase (ubiquinone) activity"/>
    <property type="evidence" value="ECO:0007669"/>
    <property type="project" value="InterPro"/>
</dbReference>
<feature type="transmembrane region" description="Helical" evidence="5">
    <location>
        <begin position="390"/>
        <end position="411"/>
    </location>
</feature>
<geneLocation type="mitochondrion" evidence="7"/>
<dbReference type="EMBL" id="AP018919">
    <property type="protein sequence ID" value="BBF98328.1"/>
    <property type="molecule type" value="Genomic_DNA"/>
</dbReference>
<feature type="transmembrane region" description="Helical" evidence="5">
    <location>
        <begin position="197"/>
        <end position="216"/>
    </location>
</feature>
<keyword evidence="7" id="KW-0496">Mitochondrion</keyword>
<dbReference type="Pfam" id="PF00361">
    <property type="entry name" value="Proton_antipo_M"/>
    <property type="match status" value="1"/>
</dbReference>
<keyword evidence="3 5" id="KW-1133">Transmembrane helix</keyword>
<feature type="transmembrane region" description="Helical" evidence="5">
    <location>
        <begin position="228"/>
        <end position="251"/>
    </location>
</feature>
<feature type="transmembrane region" description="Helical" evidence="5">
    <location>
        <begin position="489"/>
        <end position="522"/>
    </location>
</feature>
<feature type="transmembrane region" description="Helical" evidence="5">
    <location>
        <begin position="145"/>
        <end position="163"/>
    </location>
</feature>
<evidence type="ECO:0000256" key="1">
    <source>
        <dbReference type="ARBA" id="ARBA00004141"/>
    </source>
</evidence>
<accession>A0A348G6N1</accession>
<evidence type="ECO:0000259" key="6">
    <source>
        <dbReference type="Pfam" id="PF00361"/>
    </source>
</evidence>
<proteinExistence type="inferred from homology"/>
<evidence type="ECO:0000256" key="2">
    <source>
        <dbReference type="ARBA" id="ARBA00022692"/>
    </source>
</evidence>
<feature type="domain" description="NADH:quinone oxidoreductase/Mrp antiporter transmembrane" evidence="6">
    <location>
        <begin position="193"/>
        <end position="518"/>
    </location>
</feature>
<dbReference type="InterPro" id="IPR001750">
    <property type="entry name" value="ND/Mrp_TM"/>
</dbReference>
<feature type="transmembrane region" description="Helical" evidence="5">
    <location>
        <begin position="320"/>
        <end position="343"/>
    </location>
</feature>
<evidence type="ECO:0000256" key="3">
    <source>
        <dbReference type="ARBA" id="ARBA00022989"/>
    </source>
</evidence>
<dbReference type="GO" id="GO:0016020">
    <property type="term" value="C:membrane"/>
    <property type="evidence" value="ECO:0007669"/>
    <property type="project" value="UniProtKB-SubCell"/>
</dbReference>
<gene>
    <name evidence="7" type="primary">nad2</name>
</gene>
<dbReference type="InterPro" id="IPR010096">
    <property type="entry name" value="NADH-Q_OxRdtase_suN/2"/>
</dbReference>
<comment type="subcellular location">
    <subcellularLocation>
        <location evidence="1">Membrane</location>
        <topology evidence="1">Multi-pass membrane protein</topology>
    </subcellularLocation>
</comment>
<feature type="transmembrane region" description="Helical" evidence="5">
    <location>
        <begin position="542"/>
        <end position="567"/>
    </location>
</feature>
<keyword evidence="4 5" id="KW-0472">Membrane</keyword>
<dbReference type="NCBIfam" id="TIGR01770">
    <property type="entry name" value="NDH_I_N"/>
    <property type="match status" value="1"/>
</dbReference>
<feature type="transmembrane region" description="Helical" evidence="5">
    <location>
        <begin position="6"/>
        <end position="28"/>
    </location>
</feature>
<dbReference type="PANTHER" id="PTHR22773">
    <property type="entry name" value="NADH DEHYDROGENASE"/>
    <property type="match status" value="1"/>
</dbReference>
<feature type="transmembrane region" description="Helical" evidence="5">
    <location>
        <begin position="459"/>
        <end position="483"/>
    </location>
</feature>
<name>A0A348G6N1_9CRYP</name>
<dbReference type="AlphaFoldDB" id="A0A348G6N1"/>
<feature type="transmembrane region" description="Helical" evidence="5">
    <location>
        <begin position="109"/>
        <end position="125"/>
    </location>
</feature>
<feature type="transmembrane region" description="Helical" evidence="5">
    <location>
        <begin position="276"/>
        <end position="300"/>
    </location>
</feature>
<reference evidence="7" key="1">
    <citation type="journal article" date="2018" name="BMC Biol.">
        <title>Nuclear genome sequence of the plastid-lacking cryptomonad Goniomonas avonlea provides insights into the evolution of secondary plastids.</title>
        <authorList>
            <person name="Cenci U."/>
            <person name="Sibbald S.J."/>
            <person name="Curtis B.A."/>
            <person name="Kamikawa R."/>
            <person name="Eme L."/>
            <person name="Moog D."/>
            <person name="Henrissat B."/>
            <person name="Marechal E."/>
            <person name="Chabi M."/>
            <person name="Djemiel C."/>
            <person name="Roger A.J."/>
            <person name="Kim E."/>
            <person name="Archibald J.M."/>
        </authorList>
    </citation>
    <scope>NUCLEOTIDE SEQUENCE</scope>
</reference>
<keyword evidence="2 5" id="KW-0812">Transmembrane</keyword>
<dbReference type="HAMAP" id="MF_00445">
    <property type="entry name" value="NDH1_NuoN_1"/>
    <property type="match status" value="1"/>
</dbReference>
<evidence type="ECO:0000256" key="4">
    <source>
        <dbReference type="ARBA" id="ARBA00023136"/>
    </source>
</evidence>